<feature type="transmembrane region" description="Helical" evidence="11">
    <location>
        <begin position="137"/>
        <end position="157"/>
    </location>
</feature>
<dbReference type="GO" id="GO:0005774">
    <property type="term" value="C:vacuolar membrane"/>
    <property type="evidence" value="ECO:0007669"/>
    <property type="project" value="TreeGrafter"/>
</dbReference>
<dbReference type="Proteomes" id="UP000008866">
    <property type="component" value="Unassembled WGS sequence"/>
</dbReference>
<evidence type="ECO:0000256" key="2">
    <source>
        <dbReference type="ARBA" id="ARBA00007577"/>
    </source>
</evidence>
<dbReference type="PANTHER" id="PTHR24221">
    <property type="entry name" value="ATP-BINDING CASSETTE SUB-FAMILY B"/>
    <property type="match status" value="1"/>
</dbReference>
<dbReference type="GeneID" id="9524054"/>
<dbReference type="EMBL" id="ABSU01000003">
    <property type="protein sequence ID" value="EFE35420.1"/>
    <property type="molecule type" value="Genomic_DNA"/>
</dbReference>
<dbReference type="SUPFAM" id="SSF90123">
    <property type="entry name" value="ABC transporter transmembrane region"/>
    <property type="match status" value="1"/>
</dbReference>
<dbReference type="FunFam" id="3.40.50.300:FF:000287">
    <property type="entry name" value="Multidrug ABC transporter ATP-binding protein"/>
    <property type="match status" value="1"/>
</dbReference>
<dbReference type="PROSITE" id="PS50929">
    <property type="entry name" value="ABC_TM1F"/>
    <property type="match status" value="1"/>
</dbReference>
<dbReference type="PROSITE" id="PS50893">
    <property type="entry name" value="ABC_TRANSPORTER_2"/>
    <property type="match status" value="1"/>
</dbReference>
<dbReference type="PANTHER" id="PTHR24221:SF651">
    <property type="entry name" value="HEAVY METAL TOLERANCE PROTEIN"/>
    <property type="match status" value="1"/>
</dbReference>
<evidence type="ECO:0000256" key="1">
    <source>
        <dbReference type="ARBA" id="ARBA00004141"/>
    </source>
</evidence>
<keyword evidence="4 11" id="KW-0812">Transmembrane</keyword>
<dbReference type="GO" id="GO:0140359">
    <property type="term" value="F:ABC-type transporter activity"/>
    <property type="evidence" value="ECO:0007669"/>
    <property type="project" value="InterPro"/>
</dbReference>
<feature type="region of interest" description="Disordered" evidence="10">
    <location>
        <begin position="1038"/>
        <end position="1107"/>
    </location>
</feature>
<feature type="domain" description="ABC transporter" evidence="12">
    <location>
        <begin position="633"/>
        <end position="867"/>
    </location>
</feature>
<dbReference type="SUPFAM" id="SSF52540">
    <property type="entry name" value="P-loop containing nucleoside triphosphate hydrolases"/>
    <property type="match status" value="1"/>
</dbReference>
<feature type="compositionally biased region" description="Polar residues" evidence="10">
    <location>
        <begin position="1063"/>
        <end position="1077"/>
    </location>
</feature>
<dbReference type="Gene3D" id="1.20.1560.10">
    <property type="entry name" value="ABC transporter type 1, transmembrane domain"/>
    <property type="match status" value="1"/>
</dbReference>
<evidence type="ECO:0000259" key="13">
    <source>
        <dbReference type="PROSITE" id="PS50929"/>
    </source>
</evidence>
<feature type="region of interest" description="Disordered" evidence="10">
    <location>
        <begin position="228"/>
        <end position="261"/>
    </location>
</feature>
<dbReference type="eggNOG" id="KOG0056">
    <property type="taxonomic scope" value="Eukaryota"/>
</dbReference>
<evidence type="ECO:0000313" key="15">
    <source>
        <dbReference type="Proteomes" id="UP000008866"/>
    </source>
</evidence>
<dbReference type="PROSITE" id="PS00211">
    <property type="entry name" value="ABC_TRANSPORTER_1"/>
    <property type="match status" value="1"/>
</dbReference>
<keyword evidence="5" id="KW-0547">Nucleotide-binding</keyword>
<keyword evidence="7 11" id="KW-1133">Transmembrane helix</keyword>
<sequence length="1107" mass="122315">MEEGYGGASTLDGMYFAKLVQDTLPLLAAVYFFGAYFITIVFAPGSEKNSTGSSRRSNVVIGFLISTVFLTYICLPSFVSAEQIVDAVNNLSSTIEGDGAAFAKGQILSELSSGLLWFTTILLYADKPPQPVSYPFYGQWIIYLVSEISLLLCPANIYARANIISILCQTLRIITLSLLICAAFGPRVFPGKQAKLDEENSPLLAHEQSLIADPGATGARVNGSAYGSCDSDISNNQSSKDKPKDSKPKIDADDSANDEKRGGIWSSMKDLRELAPFFWPSGRPRLQLLFGGMILCLIAERGINLLIPIQLGLITDILSKSQGKKNKQRKKTRSSYNPLLLTYLPLGGRLPWEQILIFAALRLLDSSGGLPALRRFMCMPVDDFSYLKLSTTAFNHVMSLSCDFHDNKHSGRLWTAVIRGQSVKDVIHSILFLVAPMIIDLVLAVGVLYYVFDGYMALDVATVMVLFLWSSSKLVAKQKDKRREWNEARGAEFTALCESTENWRTVSYFSRVPYEISRYLSLVQAQLKARFKFRFWDHMENASQSALLICGLTAACFMAAHHVSTGEKPIGNFVMLLSYWAQLSSPLQFIANGFGEMARDLVDVEEFLSILRQKPTVQNSPDAKPLRFETGNIKFTDVNFSYDGKRGVLRNINFQAKAGGTTALVGQTGGGKSTILKLIFRFYDPTQGKVEIDGQDVSGVSLETLREGIGVVPQDPTLFNASIMNNLRYGRLDATDEEVMEACKAVALHDRFMSLTDGYDTLVGERGMRLSGGELQRVAIAQAILKNPRIVLLDEATSSVDSETEAVVQESLKKLTAGRTTLVIAHRLSTIVNADRIVVINNGEIVEQGTHTELLQNHGYYRRLCFRQGFLEASESDSGTPFSETTCSCHQYPSNGERSWKPDAPEFVPKAYKAPGGSQSQFPLSECDPNRLHQGNKGFSESTVDIYETETDDSFHIETGPDKENFQVNFAAECTTNTNYSSQTSKGDARPSHDEPKVFYPTMNENVRGNSLGFDENYDATAAEGLDTSKCDAQDKLRRGLSKSEPSNLARDISVGGDEDSGDWQTVETKTTTTSGPNKAVVKNPTRPRRRRHRKGRENYQKAGVQP</sequence>
<evidence type="ECO:0000259" key="12">
    <source>
        <dbReference type="PROSITE" id="PS50893"/>
    </source>
</evidence>
<evidence type="ECO:0000256" key="9">
    <source>
        <dbReference type="ARBA" id="ARBA00024363"/>
    </source>
</evidence>
<keyword evidence="8 11" id="KW-0472">Membrane</keyword>
<dbReference type="GO" id="GO:0016887">
    <property type="term" value="F:ATP hydrolysis activity"/>
    <property type="evidence" value="ECO:0007669"/>
    <property type="project" value="InterPro"/>
</dbReference>
<dbReference type="CDD" id="cd18583">
    <property type="entry name" value="ABC_6TM_HMT1"/>
    <property type="match status" value="1"/>
</dbReference>
<dbReference type="InterPro" id="IPR036640">
    <property type="entry name" value="ABC1_TM_sf"/>
</dbReference>
<comment type="subcellular location">
    <subcellularLocation>
        <location evidence="1">Membrane</location>
        <topology evidence="1">Multi-pass membrane protein</topology>
    </subcellularLocation>
</comment>
<feature type="transmembrane region" description="Helical" evidence="11">
    <location>
        <begin position="57"/>
        <end position="79"/>
    </location>
</feature>
<dbReference type="InterPro" id="IPR027417">
    <property type="entry name" value="P-loop_NTPase"/>
</dbReference>
<comment type="similarity">
    <text evidence="2">Belongs to the ABC transporter superfamily. ABCB family. Multidrug resistance exporter (TC 3.A.1.201) subfamily.</text>
</comment>
<dbReference type="InterPro" id="IPR039421">
    <property type="entry name" value="Type_1_exporter"/>
</dbReference>
<dbReference type="OMA" id="PFFWPSG"/>
<dbReference type="Pfam" id="PF00664">
    <property type="entry name" value="ABC_membrane"/>
    <property type="match status" value="1"/>
</dbReference>
<dbReference type="Pfam" id="PF00005">
    <property type="entry name" value="ABC_tran"/>
    <property type="match status" value="1"/>
</dbReference>
<dbReference type="KEGG" id="abe:ARB_05462"/>
<dbReference type="Gene3D" id="3.40.50.300">
    <property type="entry name" value="P-loop containing nucleotide triphosphate hydrolases"/>
    <property type="match status" value="1"/>
</dbReference>
<evidence type="ECO:0000256" key="3">
    <source>
        <dbReference type="ARBA" id="ARBA00022448"/>
    </source>
</evidence>
<keyword evidence="6" id="KW-0067">ATP-binding</keyword>
<keyword evidence="3" id="KW-0813">Transport</keyword>
<dbReference type="SMART" id="SM00382">
    <property type="entry name" value="AAA"/>
    <property type="match status" value="1"/>
</dbReference>
<evidence type="ECO:0000256" key="8">
    <source>
        <dbReference type="ARBA" id="ARBA00023136"/>
    </source>
</evidence>
<evidence type="ECO:0008006" key="16">
    <source>
        <dbReference type="Google" id="ProtNLM"/>
    </source>
</evidence>
<evidence type="ECO:0000256" key="11">
    <source>
        <dbReference type="SAM" id="Phobius"/>
    </source>
</evidence>
<dbReference type="HOGENOM" id="CLU_000604_6_2_1"/>
<feature type="transmembrane region" description="Helical" evidence="11">
    <location>
        <begin position="24"/>
        <end position="45"/>
    </location>
</feature>
<keyword evidence="15" id="KW-1185">Reference proteome</keyword>
<dbReference type="RefSeq" id="XP_003016065.1">
    <property type="nucleotide sequence ID" value="XM_003016019.1"/>
</dbReference>
<evidence type="ECO:0000256" key="7">
    <source>
        <dbReference type="ARBA" id="ARBA00022989"/>
    </source>
</evidence>
<gene>
    <name evidence="14" type="ORF">ARB_05462</name>
</gene>
<feature type="region of interest" description="Disordered" evidence="10">
    <location>
        <begin position="978"/>
        <end position="1004"/>
    </location>
</feature>
<evidence type="ECO:0000256" key="4">
    <source>
        <dbReference type="ARBA" id="ARBA00022692"/>
    </source>
</evidence>
<feature type="transmembrane region" description="Helical" evidence="11">
    <location>
        <begin position="430"/>
        <end position="452"/>
    </location>
</feature>
<reference evidence="15" key="1">
    <citation type="journal article" date="2011" name="Genome Biol.">
        <title>Comparative and functional genomics provide insights into the pathogenicity of dermatophytic fungi.</title>
        <authorList>
            <person name="Burmester A."/>
            <person name="Shelest E."/>
            <person name="Gloeckner G."/>
            <person name="Heddergott C."/>
            <person name="Schindler S."/>
            <person name="Staib P."/>
            <person name="Heidel A."/>
            <person name="Felder M."/>
            <person name="Petzold A."/>
            <person name="Szafranski K."/>
            <person name="Feuermann M."/>
            <person name="Pedruzzi I."/>
            <person name="Priebe S."/>
            <person name="Groth M."/>
            <person name="Winkler R."/>
            <person name="Li W."/>
            <person name="Kniemeyer O."/>
            <person name="Schroeckh V."/>
            <person name="Hertweck C."/>
            <person name="Hube B."/>
            <person name="White T.C."/>
            <person name="Platzer M."/>
            <person name="Guthke R."/>
            <person name="Heitman J."/>
            <person name="Woestemeyer J."/>
            <person name="Zipfel P.F."/>
            <person name="Monod M."/>
            <person name="Brakhage A.A."/>
        </authorList>
    </citation>
    <scope>NUCLEOTIDE SEQUENCE [LARGE SCALE GENOMIC DNA]</scope>
    <source>
        <strain evidence="15">ATCC MYA-4681 / CBS 112371</strain>
    </source>
</reference>
<dbReference type="InterPro" id="IPR003439">
    <property type="entry name" value="ABC_transporter-like_ATP-bd"/>
</dbReference>
<dbReference type="InterPro" id="IPR011527">
    <property type="entry name" value="ABC1_TM_dom"/>
</dbReference>
<protein>
    <recommendedName>
        <fullName evidence="16">ABC transporter</fullName>
    </recommendedName>
</protein>
<evidence type="ECO:0000256" key="10">
    <source>
        <dbReference type="SAM" id="MobiDB-lite"/>
    </source>
</evidence>
<name>D4AMK9_ARTBC</name>
<feature type="compositionally biased region" description="Basic and acidic residues" evidence="10">
    <location>
        <begin position="987"/>
        <end position="997"/>
    </location>
</feature>
<dbReference type="GO" id="GO:0005524">
    <property type="term" value="F:ATP binding"/>
    <property type="evidence" value="ECO:0007669"/>
    <property type="project" value="UniProtKB-KW"/>
</dbReference>
<dbReference type="AlphaFoldDB" id="D4AMK9"/>
<feature type="domain" description="ABC transmembrane type-1" evidence="13">
    <location>
        <begin position="292"/>
        <end position="599"/>
    </location>
</feature>
<comment type="similarity">
    <text evidence="9">Belongs to the ABC transporter superfamily. ABCB family. Heavy Metal importer (TC 3.A.1.210) subfamily.</text>
</comment>
<comment type="caution">
    <text evidence="14">The sequence shown here is derived from an EMBL/GenBank/DDBJ whole genome shotgun (WGS) entry which is preliminary data.</text>
</comment>
<dbReference type="InterPro" id="IPR017871">
    <property type="entry name" value="ABC_transporter-like_CS"/>
</dbReference>
<dbReference type="InterPro" id="IPR003593">
    <property type="entry name" value="AAA+_ATPase"/>
</dbReference>
<evidence type="ECO:0000313" key="14">
    <source>
        <dbReference type="EMBL" id="EFE35420.1"/>
    </source>
</evidence>
<organism evidence="14 15">
    <name type="scientific">Arthroderma benhamiae (strain ATCC MYA-4681 / CBS 112371)</name>
    <name type="common">Trichophyton mentagrophytes</name>
    <dbReference type="NCBI Taxonomy" id="663331"/>
    <lineage>
        <taxon>Eukaryota</taxon>
        <taxon>Fungi</taxon>
        <taxon>Dikarya</taxon>
        <taxon>Ascomycota</taxon>
        <taxon>Pezizomycotina</taxon>
        <taxon>Eurotiomycetes</taxon>
        <taxon>Eurotiomycetidae</taxon>
        <taxon>Onygenales</taxon>
        <taxon>Arthrodermataceae</taxon>
        <taxon>Trichophyton</taxon>
    </lineage>
</organism>
<accession>D4AMK9</accession>
<feature type="transmembrane region" description="Helical" evidence="11">
    <location>
        <begin position="542"/>
        <end position="560"/>
    </location>
</feature>
<evidence type="ECO:0000256" key="5">
    <source>
        <dbReference type="ARBA" id="ARBA00022741"/>
    </source>
</evidence>
<proteinExistence type="inferred from homology"/>
<evidence type="ECO:0000256" key="6">
    <source>
        <dbReference type="ARBA" id="ARBA00022840"/>
    </source>
</evidence>
<feature type="transmembrane region" description="Helical" evidence="11">
    <location>
        <begin position="458"/>
        <end position="476"/>
    </location>
</feature>
<feature type="compositionally biased region" description="Basic and acidic residues" evidence="10">
    <location>
        <begin position="239"/>
        <end position="261"/>
    </location>
</feature>
<feature type="compositionally biased region" description="Basic residues" evidence="10">
    <location>
        <begin position="1086"/>
        <end position="1096"/>
    </location>
</feature>